<dbReference type="AlphaFoldDB" id="A0A9P5NFR9"/>
<dbReference type="Proteomes" id="UP000724874">
    <property type="component" value="Unassembled WGS sequence"/>
</dbReference>
<comment type="caution">
    <text evidence="1">The sequence shown here is derived from an EMBL/GenBank/DDBJ whole genome shotgun (WGS) entry which is preliminary data.</text>
</comment>
<dbReference type="SUPFAM" id="SSF54909">
    <property type="entry name" value="Dimeric alpha+beta barrel"/>
    <property type="match status" value="1"/>
</dbReference>
<accession>A0A9P5NFR9</accession>
<reference evidence="1" key="1">
    <citation type="submission" date="2020-11" db="EMBL/GenBank/DDBJ databases">
        <authorList>
            <consortium name="DOE Joint Genome Institute"/>
            <person name="Ahrendt S."/>
            <person name="Riley R."/>
            <person name="Andreopoulos W."/>
            <person name="LaButti K."/>
            <person name="Pangilinan J."/>
            <person name="Ruiz-duenas F.J."/>
            <person name="Barrasa J.M."/>
            <person name="Sanchez-Garcia M."/>
            <person name="Camarero S."/>
            <person name="Miyauchi S."/>
            <person name="Serrano A."/>
            <person name="Linde D."/>
            <person name="Babiker R."/>
            <person name="Drula E."/>
            <person name="Ayuso-Fernandez I."/>
            <person name="Pacheco R."/>
            <person name="Padilla G."/>
            <person name="Ferreira P."/>
            <person name="Barriuso J."/>
            <person name="Kellner H."/>
            <person name="Castanera R."/>
            <person name="Alfaro M."/>
            <person name="Ramirez L."/>
            <person name="Pisabarro A.G."/>
            <person name="Kuo A."/>
            <person name="Tritt A."/>
            <person name="Lipzen A."/>
            <person name="He G."/>
            <person name="Yan M."/>
            <person name="Ng V."/>
            <person name="Cullen D."/>
            <person name="Martin F."/>
            <person name="Rosso M.-N."/>
            <person name="Henrissat B."/>
            <person name="Hibbett D."/>
            <person name="Martinez A.T."/>
            <person name="Grigoriev I.V."/>
        </authorList>
    </citation>
    <scope>NUCLEOTIDE SEQUENCE</scope>
    <source>
        <strain evidence="1">AH 44721</strain>
    </source>
</reference>
<dbReference type="Gene3D" id="3.30.70.100">
    <property type="match status" value="1"/>
</dbReference>
<dbReference type="OrthoDB" id="3830579at2759"/>
<proteinExistence type="predicted"/>
<sequence length="199" mass="22265">MPVVEIAVWTPSEAFEDDKSIINPALDFLKNTDGCKAVYSGFAEEENTYFLFLVWETLQHHQNLIAHPEYPHVTHVVPTIGAGGIKMNHVEFNKDFIPAVSAPSTEILEMALKEGKTKGELYTLLGLISSSIDEGNIPEYNPATFGPTVEDSTKFYLTAGWKSSAFHLKAVEEPERVAAILKLREIVDYKLVHVNFTKR</sequence>
<evidence type="ECO:0000313" key="1">
    <source>
        <dbReference type="EMBL" id="KAF8885687.1"/>
    </source>
</evidence>
<dbReference type="InterPro" id="IPR011008">
    <property type="entry name" value="Dimeric_a/b-barrel"/>
</dbReference>
<dbReference type="EMBL" id="JADNYJ010000100">
    <property type="protein sequence ID" value="KAF8885687.1"/>
    <property type="molecule type" value="Genomic_DNA"/>
</dbReference>
<evidence type="ECO:0008006" key="3">
    <source>
        <dbReference type="Google" id="ProtNLM"/>
    </source>
</evidence>
<name>A0A9P5NFR9_GYMJU</name>
<protein>
    <recommendedName>
        <fullName evidence="3">ABM domain-containing protein</fullName>
    </recommendedName>
</protein>
<evidence type="ECO:0000313" key="2">
    <source>
        <dbReference type="Proteomes" id="UP000724874"/>
    </source>
</evidence>
<organism evidence="1 2">
    <name type="scientific">Gymnopilus junonius</name>
    <name type="common">Spectacular rustgill mushroom</name>
    <name type="synonym">Gymnopilus spectabilis subsp. junonius</name>
    <dbReference type="NCBI Taxonomy" id="109634"/>
    <lineage>
        <taxon>Eukaryota</taxon>
        <taxon>Fungi</taxon>
        <taxon>Dikarya</taxon>
        <taxon>Basidiomycota</taxon>
        <taxon>Agaricomycotina</taxon>
        <taxon>Agaricomycetes</taxon>
        <taxon>Agaricomycetidae</taxon>
        <taxon>Agaricales</taxon>
        <taxon>Agaricineae</taxon>
        <taxon>Hymenogastraceae</taxon>
        <taxon>Gymnopilus</taxon>
    </lineage>
</organism>
<keyword evidence="2" id="KW-1185">Reference proteome</keyword>
<gene>
    <name evidence="1" type="ORF">CPB84DRAFT_1750097</name>
</gene>